<dbReference type="InterPro" id="IPR033379">
    <property type="entry name" value="Acid_Pase_AS"/>
</dbReference>
<dbReference type="PROSITE" id="PS00616">
    <property type="entry name" value="HIS_ACID_PHOSPHAT_1"/>
    <property type="match status" value="1"/>
</dbReference>
<dbReference type="PANTHER" id="PTHR11567:SF172">
    <property type="entry name" value="ACID PHOSPHATASE FAMILY"/>
    <property type="match status" value="1"/>
</dbReference>
<dbReference type="InterPro" id="IPR050645">
    <property type="entry name" value="Histidine_acid_phosphatase"/>
</dbReference>
<evidence type="ECO:0000256" key="1">
    <source>
        <dbReference type="ARBA" id="ARBA00000032"/>
    </source>
</evidence>
<dbReference type="PANTHER" id="PTHR11567">
    <property type="entry name" value="ACID PHOSPHATASE-RELATED"/>
    <property type="match status" value="1"/>
</dbReference>
<feature type="signal peptide" evidence="3">
    <location>
        <begin position="1"/>
        <end position="16"/>
    </location>
</feature>
<dbReference type="InterPro" id="IPR000560">
    <property type="entry name" value="His_Pase_clade-2"/>
</dbReference>
<feature type="chain" id="PRO_5035831722" evidence="3">
    <location>
        <begin position="17"/>
        <end position="384"/>
    </location>
</feature>
<evidence type="ECO:0000313" key="4">
    <source>
        <dbReference type="EMBL" id="CAB3405258.1"/>
    </source>
</evidence>
<sequence length="384" mass="44460">MSLLIAILLVLSGARAADGSSSLLFAQVLFRHGARAPSAAFTNATYAQHFPRGLGELTDRGFENSHRLGRLLAKRYVSTGFLDAKMVSKQMYWRSVNLARCLSSAATVGAAMFRDYGRHLHVPVNTQETGEHLLNYDFSRCHREVEIIREQCPHYGTPDDFDSWPHYEEFVYNCLNISSPLLKNRNFRQIEAHLNEYKNGLKLPDEWADNVDELIDIHTAVTHWITGTGRYHDPRKMRIKFGNMMNTLIENMEKAWKSHAEKRAFRKFNAYSTQDWMLLGILDSFGVLDETLGMRRTPDYNSMIILELWDDGVVRMLYKRDERDETLIDVSRRIRECGGDVCRIERLSECCRLYRERTPGASCVPLRPRDFLNANRRRRFVGPE</sequence>
<dbReference type="SUPFAM" id="SSF53254">
    <property type="entry name" value="Phosphoglycerate mutase-like"/>
    <property type="match status" value="1"/>
</dbReference>
<reference evidence="4 5" key="1">
    <citation type="submission" date="2020-04" db="EMBL/GenBank/DDBJ databases">
        <authorList>
            <person name="Laetsch R D."/>
            <person name="Stevens L."/>
            <person name="Kumar S."/>
            <person name="Blaxter L. M."/>
        </authorList>
    </citation>
    <scope>NUCLEOTIDE SEQUENCE [LARGE SCALE GENOMIC DNA]</scope>
</reference>
<evidence type="ECO:0000313" key="5">
    <source>
        <dbReference type="Proteomes" id="UP000494206"/>
    </source>
</evidence>
<evidence type="ECO:0000256" key="3">
    <source>
        <dbReference type="SAM" id="SignalP"/>
    </source>
</evidence>
<comment type="caution">
    <text evidence="4">The sequence shown here is derived from an EMBL/GenBank/DDBJ whole genome shotgun (WGS) entry which is preliminary data.</text>
</comment>
<comment type="similarity">
    <text evidence="2">Belongs to the histidine acid phosphatase family.</text>
</comment>
<dbReference type="EMBL" id="CADEPM010000004">
    <property type="protein sequence ID" value="CAB3405258.1"/>
    <property type="molecule type" value="Genomic_DNA"/>
</dbReference>
<dbReference type="Gene3D" id="3.40.50.1240">
    <property type="entry name" value="Phosphoglycerate mutase-like"/>
    <property type="match status" value="1"/>
</dbReference>
<evidence type="ECO:0000256" key="2">
    <source>
        <dbReference type="ARBA" id="ARBA00005375"/>
    </source>
</evidence>
<dbReference type="OrthoDB" id="10257284at2759"/>
<comment type="catalytic activity">
    <reaction evidence="1">
        <text>a phosphate monoester + H2O = an alcohol + phosphate</text>
        <dbReference type="Rhea" id="RHEA:15017"/>
        <dbReference type="ChEBI" id="CHEBI:15377"/>
        <dbReference type="ChEBI" id="CHEBI:30879"/>
        <dbReference type="ChEBI" id="CHEBI:43474"/>
        <dbReference type="ChEBI" id="CHEBI:67140"/>
        <dbReference type="EC" id="3.1.3.2"/>
    </reaction>
</comment>
<dbReference type="AlphaFoldDB" id="A0A8S1EZR3"/>
<keyword evidence="5" id="KW-1185">Reference proteome</keyword>
<dbReference type="Pfam" id="PF00328">
    <property type="entry name" value="His_Phos_2"/>
    <property type="match status" value="1"/>
</dbReference>
<name>A0A8S1EZR3_9PELO</name>
<organism evidence="4 5">
    <name type="scientific">Caenorhabditis bovis</name>
    <dbReference type="NCBI Taxonomy" id="2654633"/>
    <lineage>
        <taxon>Eukaryota</taxon>
        <taxon>Metazoa</taxon>
        <taxon>Ecdysozoa</taxon>
        <taxon>Nematoda</taxon>
        <taxon>Chromadorea</taxon>
        <taxon>Rhabditida</taxon>
        <taxon>Rhabditina</taxon>
        <taxon>Rhabditomorpha</taxon>
        <taxon>Rhabditoidea</taxon>
        <taxon>Rhabditidae</taxon>
        <taxon>Peloderinae</taxon>
        <taxon>Caenorhabditis</taxon>
    </lineage>
</organism>
<dbReference type="GO" id="GO:0003993">
    <property type="term" value="F:acid phosphatase activity"/>
    <property type="evidence" value="ECO:0007669"/>
    <property type="project" value="UniProtKB-EC"/>
</dbReference>
<protein>
    <submittedName>
        <fullName evidence="4">Uncharacterized protein</fullName>
    </submittedName>
</protein>
<dbReference type="CDD" id="cd07061">
    <property type="entry name" value="HP_HAP_like"/>
    <property type="match status" value="1"/>
</dbReference>
<dbReference type="Proteomes" id="UP000494206">
    <property type="component" value="Unassembled WGS sequence"/>
</dbReference>
<gene>
    <name evidence="4" type="ORF">CBOVIS_LOCUS7475</name>
</gene>
<dbReference type="InterPro" id="IPR029033">
    <property type="entry name" value="His_PPase_superfam"/>
</dbReference>
<keyword evidence="3" id="KW-0732">Signal</keyword>
<proteinExistence type="inferred from homology"/>
<accession>A0A8S1EZR3</accession>